<comment type="caution">
    <text evidence="1">The sequence shown here is derived from an EMBL/GenBank/DDBJ whole genome shotgun (WGS) entry which is preliminary data.</text>
</comment>
<dbReference type="Proteomes" id="UP001195483">
    <property type="component" value="Unassembled WGS sequence"/>
</dbReference>
<dbReference type="EMBL" id="JAEAOA010000046">
    <property type="protein sequence ID" value="KAK3581741.1"/>
    <property type="molecule type" value="Genomic_DNA"/>
</dbReference>
<protein>
    <submittedName>
        <fullName evidence="1">Uncharacterized protein</fullName>
    </submittedName>
</protein>
<accession>A0AAE0RY42</accession>
<reference evidence="1" key="2">
    <citation type="journal article" date="2021" name="Genome Biol. Evol.">
        <title>Developing a high-quality reference genome for a parasitic bivalve with doubly uniparental inheritance (Bivalvia: Unionida).</title>
        <authorList>
            <person name="Smith C.H."/>
        </authorList>
    </citation>
    <scope>NUCLEOTIDE SEQUENCE</scope>
    <source>
        <strain evidence="1">CHS0354</strain>
        <tissue evidence="1">Mantle</tissue>
    </source>
</reference>
<organism evidence="1 2">
    <name type="scientific">Potamilus streckersoni</name>
    <dbReference type="NCBI Taxonomy" id="2493646"/>
    <lineage>
        <taxon>Eukaryota</taxon>
        <taxon>Metazoa</taxon>
        <taxon>Spiralia</taxon>
        <taxon>Lophotrochozoa</taxon>
        <taxon>Mollusca</taxon>
        <taxon>Bivalvia</taxon>
        <taxon>Autobranchia</taxon>
        <taxon>Heteroconchia</taxon>
        <taxon>Palaeoheterodonta</taxon>
        <taxon>Unionida</taxon>
        <taxon>Unionoidea</taxon>
        <taxon>Unionidae</taxon>
        <taxon>Ambleminae</taxon>
        <taxon>Lampsilini</taxon>
        <taxon>Potamilus</taxon>
    </lineage>
</organism>
<gene>
    <name evidence="1" type="ORF">CHS0354_000126</name>
</gene>
<proteinExistence type="predicted"/>
<evidence type="ECO:0000313" key="2">
    <source>
        <dbReference type="Proteomes" id="UP001195483"/>
    </source>
</evidence>
<reference evidence="1" key="3">
    <citation type="submission" date="2023-05" db="EMBL/GenBank/DDBJ databases">
        <authorList>
            <person name="Smith C.H."/>
        </authorList>
    </citation>
    <scope>NUCLEOTIDE SEQUENCE</scope>
    <source>
        <strain evidence="1">CHS0354</strain>
        <tissue evidence="1">Mantle</tissue>
    </source>
</reference>
<name>A0AAE0RY42_9BIVA</name>
<sequence length="99" mass="11354">MVDIKIGESRKHLGPKKISLRPHWKHMSMNQEEVTKYTSSNKQEAYGVHSGIDGVKLNNIIDLGVRLAWAFDTGVRAEDYTRVYKDIFDETNSRAFEAI</sequence>
<dbReference type="AlphaFoldDB" id="A0AAE0RY42"/>
<keyword evidence="2" id="KW-1185">Reference proteome</keyword>
<evidence type="ECO:0000313" key="1">
    <source>
        <dbReference type="EMBL" id="KAK3581741.1"/>
    </source>
</evidence>
<reference evidence="1" key="1">
    <citation type="journal article" date="2021" name="Genome Biol. Evol.">
        <title>A High-Quality Reference Genome for a Parasitic Bivalve with Doubly Uniparental Inheritance (Bivalvia: Unionida).</title>
        <authorList>
            <person name="Smith C.H."/>
        </authorList>
    </citation>
    <scope>NUCLEOTIDE SEQUENCE</scope>
    <source>
        <strain evidence="1">CHS0354</strain>
    </source>
</reference>